<feature type="domain" description="Isochorismatase-like" evidence="3">
    <location>
        <begin position="81"/>
        <end position="275"/>
    </location>
</feature>
<dbReference type="Gene3D" id="3.40.50.850">
    <property type="entry name" value="Isochorismatase-like"/>
    <property type="match status" value="1"/>
</dbReference>
<organism evidence="4 5">
    <name type="scientific">Lautropia dentalis</name>
    <dbReference type="NCBI Taxonomy" id="2490857"/>
    <lineage>
        <taxon>Bacteria</taxon>
        <taxon>Pseudomonadati</taxon>
        <taxon>Pseudomonadota</taxon>
        <taxon>Betaproteobacteria</taxon>
        <taxon>Burkholderiales</taxon>
        <taxon>Burkholderiaceae</taxon>
        <taxon>Lautropia</taxon>
    </lineage>
</organism>
<dbReference type="OrthoDB" id="9789777at2"/>
<reference evidence="4 5" key="1">
    <citation type="submission" date="2018-11" db="EMBL/GenBank/DDBJ databases">
        <title>Genome sequencing of Lautropia sp. KCOM 2505 (= ChDC F240).</title>
        <authorList>
            <person name="Kook J.-K."/>
            <person name="Park S.-N."/>
            <person name="Lim Y.K."/>
        </authorList>
    </citation>
    <scope>NUCLEOTIDE SEQUENCE [LARGE SCALE GENOMIC DNA]</scope>
    <source>
        <strain evidence="4 5">KCOM 2505</strain>
    </source>
</reference>
<dbReference type="PROSITE" id="PS51318">
    <property type="entry name" value="TAT"/>
    <property type="match status" value="1"/>
</dbReference>
<dbReference type="Proteomes" id="UP000270261">
    <property type="component" value="Unassembled WGS sequence"/>
</dbReference>
<comment type="caution">
    <text evidence="4">The sequence shown here is derived from an EMBL/GenBank/DDBJ whole genome shotgun (WGS) entry which is preliminary data.</text>
</comment>
<dbReference type="InterPro" id="IPR000868">
    <property type="entry name" value="Isochorismatase-like_dom"/>
</dbReference>
<sequence length="289" mass="31111">MCNNHKDHTVDQGRRQFLGHDAKAVAAVAALGAMALGGAGNAEAAGRNAAGKGAAPANPYAEPSSYGMPRKGMKLDPERVALVVIDPQIDFLSPKGIAWGAVGESVKQNNTVSNLLRLFKAAKGAGIPVVVSPHYYYPTDHQWEFGGPGEHFMHDSGMFARPSAYDMKGFEGSGADFMPEYKPYIFDGKTIIASPHKIFGPESNDVTLQLRKQKVDQILLAGMAANLCVESHLREFIEQGFEVTVVKDATAGPKLPEGDGYLAALVNYRLVANDLWTTDEVVRQLGQKV</sequence>
<feature type="compositionally biased region" description="Low complexity" evidence="2">
    <location>
        <begin position="45"/>
        <end position="57"/>
    </location>
</feature>
<dbReference type="InterPro" id="IPR036380">
    <property type="entry name" value="Isochorismatase-like_sf"/>
</dbReference>
<accession>A0A3R8MS38</accession>
<keyword evidence="5" id="KW-1185">Reference proteome</keyword>
<dbReference type="InterPro" id="IPR050272">
    <property type="entry name" value="Isochorismatase-like_hydrls"/>
</dbReference>
<dbReference type="CDD" id="cd00431">
    <property type="entry name" value="cysteine_hydrolases"/>
    <property type="match status" value="1"/>
</dbReference>
<evidence type="ECO:0000256" key="2">
    <source>
        <dbReference type="SAM" id="MobiDB-lite"/>
    </source>
</evidence>
<keyword evidence="1 4" id="KW-0378">Hydrolase</keyword>
<dbReference type="Pfam" id="PF00857">
    <property type="entry name" value="Isochorismatase"/>
    <property type="match status" value="1"/>
</dbReference>
<evidence type="ECO:0000259" key="3">
    <source>
        <dbReference type="Pfam" id="PF00857"/>
    </source>
</evidence>
<dbReference type="PANTHER" id="PTHR43540">
    <property type="entry name" value="PEROXYUREIDOACRYLATE/UREIDOACRYLATE AMIDOHYDROLASE-RELATED"/>
    <property type="match status" value="1"/>
</dbReference>
<proteinExistence type="predicted"/>
<evidence type="ECO:0000313" key="5">
    <source>
        <dbReference type="Proteomes" id="UP000270261"/>
    </source>
</evidence>
<dbReference type="InterPro" id="IPR006311">
    <property type="entry name" value="TAT_signal"/>
</dbReference>
<gene>
    <name evidence="4" type="ORF">EHV23_03050</name>
</gene>
<dbReference type="GO" id="GO:0016787">
    <property type="term" value="F:hydrolase activity"/>
    <property type="evidence" value="ECO:0007669"/>
    <property type="project" value="UniProtKB-KW"/>
</dbReference>
<dbReference type="RefSeq" id="WP_125094662.1">
    <property type="nucleotide sequence ID" value="NZ_RRUE01000001.1"/>
</dbReference>
<dbReference type="EMBL" id="RRUE01000001">
    <property type="protein sequence ID" value="RRN45232.1"/>
    <property type="molecule type" value="Genomic_DNA"/>
</dbReference>
<evidence type="ECO:0000313" key="4">
    <source>
        <dbReference type="EMBL" id="RRN45232.1"/>
    </source>
</evidence>
<evidence type="ECO:0000256" key="1">
    <source>
        <dbReference type="ARBA" id="ARBA00022801"/>
    </source>
</evidence>
<feature type="region of interest" description="Disordered" evidence="2">
    <location>
        <begin position="45"/>
        <end position="71"/>
    </location>
</feature>
<name>A0A3R8MS38_9BURK</name>
<dbReference type="AlphaFoldDB" id="A0A3R8MS38"/>
<dbReference type="SUPFAM" id="SSF52499">
    <property type="entry name" value="Isochorismatase-like hydrolases"/>
    <property type="match status" value="1"/>
</dbReference>
<protein>
    <submittedName>
        <fullName evidence="4">Cysteine hydrolase</fullName>
    </submittedName>
</protein>